<evidence type="ECO:0000256" key="9">
    <source>
        <dbReference type="ARBA" id="ARBA00023328"/>
    </source>
</evidence>
<dbReference type="Gene3D" id="1.10.418.30">
    <property type="entry name" value="Ncd80 complex, Ncd80 subunit"/>
    <property type="match status" value="1"/>
</dbReference>
<dbReference type="Proteomes" id="UP000001307">
    <property type="component" value="Unassembled WGS sequence"/>
</dbReference>
<dbReference type="InterPro" id="IPR055260">
    <property type="entry name" value="Ndc80_CH"/>
</dbReference>
<feature type="coiled-coil region" evidence="11">
    <location>
        <begin position="452"/>
        <end position="518"/>
    </location>
</feature>
<comment type="similarity">
    <text evidence="1 10">Belongs to the NDC80/HEC1 family.</text>
</comment>
<dbReference type="InterPro" id="IPR005550">
    <property type="entry name" value="Kinetochore_Ndc80"/>
</dbReference>
<dbReference type="Pfam" id="PF03801">
    <property type="entry name" value="Ndc80_HEC"/>
    <property type="match status" value="1"/>
</dbReference>
<evidence type="ECO:0000313" key="15">
    <source>
        <dbReference type="Proteomes" id="UP000001307"/>
    </source>
</evidence>
<evidence type="ECO:0000256" key="3">
    <source>
        <dbReference type="ARBA" id="ARBA00022618"/>
    </source>
</evidence>
<protein>
    <recommendedName>
        <fullName evidence="10">Kinetochore protein NDC80</fullName>
    </recommendedName>
</protein>
<dbReference type="GO" id="GO:0005634">
    <property type="term" value="C:nucleus"/>
    <property type="evidence" value="ECO:0007669"/>
    <property type="project" value="UniProtKB-SubCell"/>
</dbReference>
<comment type="function">
    <text evidence="10">Acts as a component of the essential kinetochore-associated NDC80 complex, which is required for chromosome segregation and spindle checkpoint activity.</text>
</comment>
<evidence type="ECO:0000256" key="11">
    <source>
        <dbReference type="SAM" id="Coils"/>
    </source>
</evidence>
<evidence type="ECO:0000256" key="2">
    <source>
        <dbReference type="ARBA" id="ARBA00022454"/>
    </source>
</evidence>
<dbReference type="InParanoid" id="E4XQX0"/>
<accession>E4XQX0</accession>
<dbReference type="PANTHER" id="PTHR10643:SF2">
    <property type="entry name" value="KINETOCHORE PROTEIN NDC80 HOMOLOG"/>
    <property type="match status" value="1"/>
</dbReference>
<dbReference type="PANTHER" id="PTHR10643">
    <property type="entry name" value="KINETOCHORE PROTEIN NDC80"/>
    <property type="match status" value="1"/>
</dbReference>
<evidence type="ECO:0000256" key="4">
    <source>
        <dbReference type="ARBA" id="ARBA00022776"/>
    </source>
</evidence>
<keyword evidence="9 10" id="KW-0137">Centromere</keyword>
<evidence type="ECO:0000256" key="1">
    <source>
        <dbReference type="ARBA" id="ARBA00007050"/>
    </source>
</evidence>
<reference evidence="14" key="1">
    <citation type="journal article" date="2010" name="Science">
        <title>Plasticity of animal genome architecture unmasked by rapid evolution of a pelagic tunicate.</title>
        <authorList>
            <person name="Denoeud F."/>
            <person name="Henriet S."/>
            <person name="Mungpakdee S."/>
            <person name="Aury J.M."/>
            <person name="Da Silva C."/>
            <person name="Brinkmann H."/>
            <person name="Mikhaleva J."/>
            <person name="Olsen L.C."/>
            <person name="Jubin C."/>
            <person name="Canestro C."/>
            <person name="Bouquet J.M."/>
            <person name="Danks G."/>
            <person name="Poulain J."/>
            <person name="Campsteijn C."/>
            <person name="Adamski M."/>
            <person name="Cross I."/>
            <person name="Yadetie F."/>
            <person name="Muffato M."/>
            <person name="Louis A."/>
            <person name="Butcher S."/>
            <person name="Tsagkogeorga G."/>
            <person name="Konrad A."/>
            <person name="Singh S."/>
            <person name="Jensen M.F."/>
            <person name="Cong E.H."/>
            <person name="Eikeseth-Otteraa H."/>
            <person name="Noel B."/>
            <person name="Anthouard V."/>
            <person name="Porcel B.M."/>
            <person name="Kachouri-Lafond R."/>
            <person name="Nishino A."/>
            <person name="Ugolini M."/>
            <person name="Chourrout P."/>
            <person name="Nishida H."/>
            <person name="Aasland R."/>
            <person name="Huzurbazar S."/>
            <person name="Westhof E."/>
            <person name="Delsuc F."/>
            <person name="Lehrach H."/>
            <person name="Reinhardt R."/>
            <person name="Weissenbach J."/>
            <person name="Roy S.W."/>
            <person name="Artiguenave F."/>
            <person name="Postlethwait J.H."/>
            <person name="Manak J.R."/>
            <person name="Thompson E.M."/>
            <person name="Jaillon O."/>
            <person name="Du Pasquier L."/>
            <person name="Boudinot P."/>
            <person name="Liberles D.A."/>
            <person name="Volff J.N."/>
            <person name="Philippe H."/>
            <person name="Lenhard B."/>
            <person name="Roest Crollius H."/>
            <person name="Wincker P."/>
            <person name="Chourrout D."/>
        </authorList>
    </citation>
    <scope>NUCLEOTIDE SEQUENCE [LARGE SCALE GENOMIC DNA]</scope>
</reference>
<evidence type="ECO:0000313" key="14">
    <source>
        <dbReference type="EMBL" id="CBY12206.1"/>
    </source>
</evidence>
<dbReference type="AlphaFoldDB" id="E4XQX0"/>
<dbReference type="GO" id="GO:0031262">
    <property type="term" value="C:Ndc80 complex"/>
    <property type="evidence" value="ECO:0007669"/>
    <property type="project" value="UniProtKB-UniRule"/>
</dbReference>
<dbReference type="GO" id="GO:0051301">
    <property type="term" value="P:cell division"/>
    <property type="evidence" value="ECO:0007669"/>
    <property type="project" value="UniProtKB-UniRule"/>
</dbReference>
<name>E4XQX0_OIKDI</name>
<feature type="coiled-coil region" evidence="11">
    <location>
        <begin position="228"/>
        <end position="318"/>
    </location>
</feature>
<organism evidence="14">
    <name type="scientific">Oikopleura dioica</name>
    <name type="common">Tunicate</name>
    <dbReference type="NCBI Taxonomy" id="34765"/>
    <lineage>
        <taxon>Eukaryota</taxon>
        <taxon>Metazoa</taxon>
        <taxon>Chordata</taxon>
        <taxon>Tunicata</taxon>
        <taxon>Appendicularia</taxon>
        <taxon>Copelata</taxon>
        <taxon>Oikopleuridae</taxon>
        <taxon>Oikopleura</taxon>
    </lineage>
</organism>
<sequence length="575" mass="65705">MDGHKRLTSIRRSEFPGSQGRQPRDSITADGYRLSIAGGQSTAKRPRTHASNDPRDLTKKPKQKEFCEKLQNFLLNEINFREVTVKELSTMTTGMFHEIFSALVRIILGPNYLSSLGKMKVPEMIVETMQALNYPIKLVKSSFVNLTKQTFPTALGVLDWLSDLIVLQKAADNAAFQDNFDLDEVLPIFEGYARFANKEGNMEEISDAVADEVAKSKQEQLALEDVDIEGAYRRLDEAQLEVKDFKNAKRGCEKDLIDLARTIEDSTKFVKMSQYKLEKGAKEVKALQEQEARQKEQLEQIKTDNKELREKIGDEETAIDKRNRLNALVEEDQKWKEIVAAQRSDLGIIEVKISRAKANNGEILIDYNTTANSLRELSDKFKIPFSIAPNNIEMLEEKRNFISEADQLCHKQISKISSENDVLNFENDDIEKQINAEKDDHDLISINFQSKFQKSKGELKKIEEENAHLKNRIAKGREAVMNICEDIEALQSDKIELGRKLEEVKEEANDNFGQEEENCFIEFIDAADKKKKTAKAQNQTVKDLFEREMAAVKTRITRAEEMHQLIKKSDLNSNS</sequence>
<gene>
    <name evidence="14" type="ORF">GSOID_T00018084001</name>
</gene>
<dbReference type="EMBL" id="FN653110">
    <property type="protein sequence ID" value="CBY12206.1"/>
    <property type="molecule type" value="Genomic_DNA"/>
</dbReference>
<keyword evidence="5 10" id="KW-0995">Kinetochore</keyword>
<feature type="domain" description="Kinetochore protein Ndc80 CH" evidence="13">
    <location>
        <begin position="45"/>
        <end position="168"/>
    </location>
</feature>
<keyword evidence="3 10" id="KW-0132">Cell division</keyword>
<dbReference type="OrthoDB" id="6381906at2759"/>
<comment type="subunit">
    <text evidence="10">Component of the NDC80 complex.</text>
</comment>
<evidence type="ECO:0000259" key="13">
    <source>
        <dbReference type="Pfam" id="PF03801"/>
    </source>
</evidence>
<keyword evidence="15" id="KW-1185">Reference proteome</keyword>
<keyword evidence="7 10" id="KW-0539">Nucleus</keyword>
<evidence type="ECO:0000256" key="10">
    <source>
        <dbReference type="RuleBase" id="RU368072"/>
    </source>
</evidence>
<evidence type="ECO:0000256" key="5">
    <source>
        <dbReference type="ARBA" id="ARBA00022838"/>
    </source>
</evidence>
<comment type="subcellular location">
    <subcellularLocation>
        <location evidence="10">Chromosome</location>
        <location evidence="10">Centromere</location>
        <location evidence="10">Kinetochore</location>
    </subcellularLocation>
    <subcellularLocation>
        <location evidence="10">Nucleus</location>
    </subcellularLocation>
</comment>
<feature type="region of interest" description="Disordered" evidence="12">
    <location>
        <begin position="1"/>
        <end position="61"/>
    </location>
</feature>
<evidence type="ECO:0000256" key="6">
    <source>
        <dbReference type="ARBA" id="ARBA00023054"/>
    </source>
</evidence>
<evidence type="ECO:0000256" key="7">
    <source>
        <dbReference type="ARBA" id="ARBA00023242"/>
    </source>
</evidence>
<evidence type="ECO:0000256" key="8">
    <source>
        <dbReference type="ARBA" id="ARBA00023306"/>
    </source>
</evidence>
<evidence type="ECO:0000256" key="12">
    <source>
        <dbReference type="SAM" id="MobiDB-lite"/>
    </source>
</evidence>
<dbReference type="InterPro" id="IPR038273">
    <property type="entry name" value="Ndc80_sf"/>
</dbReference>
<feature type="compositionally biased region" description="Basic and acidic residues" evidence="12">
    <location>
        <begin position="50"/>
        <end position="61"/>
    </location>
</feature>
<proteinExistence type="inferred from homology"/>
<keyword evidence="2 10" id="KW-0158">Chromosome</keyword>
<dbReference type="GO" id="GO:0051315">
    <property type="term" value="P:attachment of mitotic spindle microtubules to kinetochore"/>
    <property type="evidence" value="ECO:0007669"/>
    <property type="project" value="UniProtKB-UniRule"/>
</dbReference>
<keyword evidence="4 10" id="KW-0498">Mitosis</keyword>
<keyword evidence="8 10" id="KW-0131">Cell cycle</keyword>
<keyword evidence="6 11" id="KW-0175">Coiled coil</keyword>